<evidence type="ECO:0000256" key="4">
    <source>
        <dbReference type="ARBA" id="ARBA00022801"/>
    </source>
</evidence>
<dbReference type="STRING" id="2512241.A0A553HUU2"/>
<keyword evidence="9" id="KW-0624">Polysaccharide degradation</keyword>
<dbReference type="GO" id="GO:0008810">
    <property type="term" value="F:cellulase activity"/>
    <property type="evidence" value="ECO:0007669"/>
    <property type="project" value="UniProtKB-EC"/>
</dbReference>
<keyword evidence="6" id="KW-0325">Glycoprotein</keyword>
<dbReference type="PANTHER" id="PTHR33753:SF1">
    <property type="entry name" value="ENDO-BETA-1,4-GLUCANASE CELB"/>
    <property type="match status" value="1"/>
</dbReference>
<evidence type="ECO:0000256" key="5">
    <source>
        <dbReference type="ARBA" id="ARBA00023001"/>
    </source>
</evidence>
<evidence type="ECO:0000256" key="8">
    <source>
        <dbReference type="ARBA" id="ARBA00023295"/>
    </source>
</evidence>
<keyword evidence="5" id="KW-0136">Cellulose degradation</keyword>
<dbReference type="SUPFAM" id="SSF49899">
    <property type="entry name" value="Concanavalin A-like lectins/glucanases"/>
    <property type="match status" value="1"/>
</dbReference>
<dbReference type="InterPro" id="IPR013320">
    <property type="entry name" value="ConA-like_dom_sf"/>
</dbReference>
<feature type="compositionally biased region" description="Low complexity" evidence="10">
    <location>
        <begin position="239"/>
        <end position="250"/>
    </location>
</feature>
<organism evidence="11 12">
    <name type="scientific">Xylaria flabelliformis</name>
    <dbReference type="NCBI Taxonomy" id="2512241"/>
    <lineage>
        <taxon>Eukaryota</taxon>
        <taxon>Fungi</taxon>
        <taxon>Dikarya</taxon>
        <taxon>Ascomycota</taxon>
        <taxon>Pezizomycotina</taxon>
        <taxon>Sordariomycetes</taxon>
        <taxon>Xylariomycetidae</taxon>
        <taxon>Xylariales</taxon>
        <taxon>Xylariaceae</taxon>
        <taxon>Xylaria</taxon>
    </lineage>
</organism>
<dbReference type="Pfam" id="PF00840">
    <property type="entry name" value="Glyco_hydro_7"/>
    <property type="match status" value="2"/>
</dbReference>
<evidence type="ECO:0000256" key="7">
    <source>
        <dbReference type="ARBA" id="ARBA00023277"/>
    </source>
</evidence>
<accession>A0A553HUU2</accession>
<dbReference type="Gene3D" id="2.70.100.10">
    <property type="entry name" value="Glycoside hydrolase, family 7, domain"/>
    <property type="match status" value="2"/>
</dbReference>
<keyword evidence="7" id="KW-0119">Carbohydrate metabolism</keyword>
<dbReference type="Proteomes" id="UP000319160">
    <property type="component" value="Unassembled WGS sequence"/>
</dbReference>
<comment type="catalytic activity">
    <reaction evidence="1">
        <text>Endohydrolysis of (1-&gt;4)-beta-D-glucosidic linkages in cellulose, lichenin and cereal beta-D-glucans.</text>
        <dbReference type="EC" id="3.2.1.4"/>
    </reaction>
</comment>
<feature type="region of interest" description="Disordered" evidence="10">
    <location>
        <begin position="236"/>
        <end position="262"/>
    </location>
</feature>
<dbReference type="EC" id="3.2.1.4" evidence="3"/>
<keyword evidence="8" id="KW-0326">Glycosidase</keyword>
<keyword evidence="4" id="KW-0378">Hydrolase</keyword>
<evidence type="ECO:0000256" key="9">
    <source>
        <dbReference type="ARBA" id="ARBA00023326"/>
    </source>
</evidence>
<dbReference type="InterPro" id="IPR001722">
    <property type="entry name" value="Glyco_hydro_7"/>
</dbReference>
<feature type="compositionally biased region" description="Basic and acidic residues" evidence="10">
    <location>
        <begin position="253"/>
        <end position="262"/>
    </location>
</feature>
<dbReference type="InterPro" id="IPR037019">
    <property type="entry name" value="Glyco_hydro_7_sf"/>
</dbReference>
<comment type="similarity">
    <text evidence="2">Belongs to the glycosyl hydrolase 7 (cellulase C) family.</text>
</comment>
<evidence type="ECO:0000256" key="1">
    <source>
        <dbReference type="ARBA" id="ARBA00000966"/>
    </source>
</evidence>
<dbReference type="PANTHER" id="PTHR33753">
    <property type="entry name" value="1,4-BETA-D-GLUCAN CELLOBIOHYDROLASE B"/>
    <property type="match status" value="1"/>
</dbReference>
<name>A0A553HUU2_9PEZI</name>
<reference evidence="12" key="1">
    <citation type="submission" date="2019-06" db="EMBL/GenBank/DDBJ databases">
        <title>Draft genome sequence of the griseofulvin-producing fungus Xylaria cubensis strain G536.</title>
        <authorList>
            <person name="Mead M.E."/>
            <person name="Raja H.A."/>
            <person name="Steenwyk J.L."/>
            <person name="Knowles S.L."/>
            <person name="Oberlies N.H."/>
            <person name="Rokas A."/>
        </authorList>
    </citation>
    <scope>NUCLEOTIDE SEQUENCE [LARGE SCALE GENOMIC DNA]</scope>
    <source>
        <strain evidence="12">G536</strain>
    </source>
</reference>
<gene>
    <name evidence="11" type="ORF">FHL15_007495</name>
</gene>
<evidence type="ECO:0000313" key="11">
    <source>
        <dbReference type="EMBL" id="TRX91713.1"/>
    </source>
</evidence>
<keyword evidence="12" id="KW-1185">Reference proteome</keyword>
<evidence type="ECO:0000256" key="2">
    <source>
        <dbReference type="ARBA" id="ARBA00006044"/>
    </source>
</evidence>
<protein>
    <recommendedName>
        <fullName evidence="3">cellulase</fullName>
        <ecNumber evidence="3">3.2.1.4</ecNumber>
    </recommendedName>
</protein>
<dbReference type="EMBL" id="VFLP01000043">
    <property type="protein sequence ID" value="TRX91713.1"/>
    <property type="molecule type" value="Genomic_DNA"/>
</dbReference>
<dbReference type="GO" id="GO:0030245">
    <property type="term" value="P:cellulose catabolic process"/>
    <property type="evidence" value="ECO:0007669"/>
    <property type="project" value="UniProtKB-KW"/>
</dbReference>
<evidence type="ECO:0000256" key="10">
    <source>
        <dbReference type="SAM" id="MobiDB-lite"/>
    </source>
</evidence>
<comment type="caution">
    <text evidence="11">The sequence shown here is derived from an EMBL/GenBank/DDBJ whole genome shotgun (WGS) entry which is preliminary data.</text>
</comment>
<evidence type="ECO:0000256" key="6">
    <source>
        <dbReference type="ARBA" id="ARBA00023180"/>
    </source>
</evidence>
<sequence length="273" mass="30849">MDGSQYKEAHGVTTNSDVLTTNQWIKTEEYLGTLETKRVPIMALDIVMRIVPATLGSSMARATQKAGFHPIQIAKKETVPWALAARKWLYEYEYRWPPIPVSERRKRSECTGSYCSGKYPVARYRYEGDYDAHGCDFNPYRQGKTHFYGPGKVANTDKEFTVITQFVKDDDGKLAFCASQKKVFKDPDYFNLQGGMEKMSEVLSKGMVLSMSIWHDQDYADMLWLDGTVSPDSSLSQLGVSRGSCSSDSGSPEEVRNSQADDRVVFNNFDSDR</sequence>
<evidence type="ECO:0000256" key="3">
    <source>
        <dbReference type="ARBA" id="ARBA00012601"/>
    </source>
</evidence>
<evidence type="ECO:0000313" key="12">
    <source>
        <dbReference type="Proteomes" id="UP000319160"/>
    </source>
</evidence>
<dbReference type="AlphaFoldDB" id="A0A553HUU2"/>
<proteinExistence type="inferred from homology"/>